<organism evidence="2 3">
    <name type="scientific">Parachaetomium inaequale</name>
    <dbReference type="NCBI Taxonomy" id="2588326"/>
    <lineage>
        <taxon>Eukaryota</taxon>
        <taxon>Fungi</taxon>
        <taxon>Dikarya</taxon>
        <taxon>Ascomycota</taxon>
        <taxon>Pezizomycotina</taxon>
        <taxon>Sordariomycetes</taxon>
        <taxon>Sordariomycetidae</taxon>
        <taxon>Sordariales</taxon>
        <taxon>Chaetomiaceae</taxon>
        <taxon>Parachaetomium</taxon>
    </lineage>
</organism>
<evidence type="ECO:0000256" key="1">
    <source>
        <dbReference type="SAM" id="MobiDB-lite"/>
    </source>
</evidence>
<feature type="compositionally biased region" description="Low complexity" evidence="1">
    <location>
        <begin position="242"/>
        <end position="254"/>
    </location>
</feature>
<feature type="compositionally biased region" description="Basic and acidic residues" evidence="1">
    <location>
        <begin position="33"/>
        <end position="43"/>
    </location>
</feature>
<feature type="compositionally biased region" description="Polar residues" evidence="1">
    <location>
        <begin position="709"/>
        <end position="719"/>
    </location>
</feature>
<evidence type="ECO:0000313" key="2">
    <source>
        <dbReference type="EMBL" id="KAK4032350.1"/>
    </source>
</evidence>
<dbReference type="InterPro" id="IPR053263">
    <property type="entry name" value="Euk_RPA34_RNAP_subunit"/>
</dbReference>
<reference evidence="3" key="1">
    <citation type="journal article" date="2023" name="Mol. Phylogenet. Evol.">
        <title>Genome-scale phylogeny and comparative genomics of the fungal order Sordariales.</title>
        <authorList>
            <person name="Hensen N."/>
            <person name="Bonometti L."/>
            <person name="Westerberg I."/>
            <person name="Brannstrom I.O."/>
            <person name="Guillou S."/>
            <person name="Cros-Aarteil S."/>
            <person name="Calhoun S."/>
            <person name="Haridas S."/>
            <person name="Kuo A."/>
            <person name="Mondo S."/>
            <person name="Pangilinan J."/>
            <person name="Riley R."/>
            <person name="LaButti K."/>
            <person name="Andreopoulos B."/>
            <person name="Lipzen A."/>
            <person name="Chen C."/>
            <person name="Yan M."/>
            <person name="Daum C."/>
            <person name="Ng V."/>
            <person name="Clum A."/>
            <person name="Steindorff A."/>
            <person name="Ohm R.A."/>
            <person name="Martin F."/>
            <person name="Silar P."/>
            <person name="Natvig D.O."/>
            <person name="Lalanne C."/>
            <person name="Gautier V."/>
            <person name="Ament-Velasquez S.L."/>
            <person name="Kruys A."/>
            <person name="Hutchinson M.I."/>
            <person name="Powell A.J."/>
            <person name="Barry K."/>
            <person name="Miller A.N."/>
            <person name="Grigoriev I.V."/>
            <person name="Debuchy R."/>
            <person name="Gladieux P."/>
            <person name="Hiltunen Thoren M."/>
            <person name="Johannesson H."/>
        </authorList>
    </citation>
    <scope>NUCLEOTIDE SEQUENCE [LARGE SCALE GENOMIC DNA]</scope>
    <source>
        <strain evidence="3">CBS 284.82</strain>
    </source>
</reference>
<feature type="compositionally biased region" description="Low complexity" evidence="1">
    <location>
        <begin position="286"/>
        <end position="305"/>
    </location>
</feature>
<feature type="compositionally biased region" description="Basic and acidic residues" evidence="1">
    <location>
        <begin position="220"/>
        <end position="229"/>
    </location>
</feature>
<feature type="compositionally biased region" description="Low complexity" evidence="1">
    <location>
        <begin position="98"/>
        <end position="110"/>
    </location>
</feature>
<feature type="compositionally biased region" description="Acidic residues" evidence="1">
    <location>
        <begin position="44"/>
        <end position="63"/>
    </location>
</feature>
<evidence type="ECO:0000313" key="3">
    <source>
        <dbReference type="Proteomes" id="UP001303115"/>
    </source>
</evidence>
<dbReference type="Proteomes" id="UP001303115">
    <property type="component" value="Unassembled WGS sequence"/>
</dbReference>
<proteinExistence type="predicted"/>
<feature type="compositionally biased region" description="Low complexity" evidence="1">
    <location>
        <begin position="188"/>
        <end position="204"/>
    </location>
</feature>
<dbReference type="Pfam" id="PF08208">
    <property type="entry name" value="RNA_polI_A34"/>
    <property type="match status" value="1"/>
</dbReference>
<dbReference type="Gene3D" id="6.20.250.70">
    <property type="match status" value="1"/>
</dbReference>
<name>A0AAN6P664_9PEZI</name>
<feature type="region of interest" description="Disordered" evidence="1">
    <location>
        <begin position="30"/>
        <end position="329"/>
    </location>
</feature>
<feature type="compositionally biased region" description="Acidic residues" evidence="1">
    <location>
        <begin position="306"/>
        <end position="318"/>
    </location>
</feature>
<dbReference type="EMBL" id="MU854620">
    <property type="protein sequence ID" value="KAK4032350.1"/>
    <property type="molecule type" value="Genomic_DNA"/>
</dbReference>
<feature type="compositionally biased region" description="Acidic residues" evidence="1">
    <location>
        <begin position="169"/>
        <end position="182"/>
    </location>
</feature>
<dbReference type="InterPro" id="IPR013240">
    <property type="entry name" value="DNA-dir_RNA_pol1_su_RPA34"/>
</dbReference>
<feature type="compositionally biased region" description="Basic residues" evidence="1">
    <location>
        <begin position="738"/>
        <end position="750"/>
    </location>
</feature>
<keyword evidence="3" id="KW-1185">Reference proteome</keyword>
<dbReference type="GO" id="GO:0006360">
    <property type="term" value="P:transcription by RNA polymerase I"/>
    <property type="evidence" value="ECO:0007669"/>
    <property type="project" value="InterPro"/>
</dbReference>
<feature type="compositionally biased region" description="Basic and acidic residues" evidence="1">
    <location>
        <begin position="272"/>
        <end position="285"/>
    </location>
</feature>
<protein>
    <submittedName>
        <fullName evidence="2">Uncharacterized protein</fullName>
    </submittedName>
</protein>
<feature type="compositionally biased region" description="Basic and acidic residues" evidence="1">
    <location>
        <begin position="608"/>
        <end position="622"/>
    </location>
</feature>
<feature type="compositionally biased region" description="Basic and acidic residues" evidence="1">
    <location>
        <begin position="137"/>
        <end position="153"/>
    </location>
</feature>
<feature type="compositionally biased region" description="Low complexity" evidence="1">
    <location>
        <begin position="659"/>
        <end position="669"/>
    </location>
</feature>
<dbReference type="PANTHER" id="PTHR28155:SF1">
    <property type="entry name" value="DNA-DIRECTED RNA POLYMERASE I SUBUNIT RPA34.5-DOMAIN-CONTAINING PROTEIN"/>
    <property type="match status" value="1"/>
</dbReference>
<gene>
    <name evidence="2" type="ORF">C8A01DRAFT_41209</name>
</gene>
<accession>A0AAN6P664</accession>
<dbReference type="PANTHER" id="PTHR28155">
    <property type="entry name" value="ACR243WP"/>
    <property type="match status" value="1"/>
</dbReference>
<feature type="region of interest" description="Disordered" evidence="1">
    <location>
        <begin position="512"/>
        <end position="768"/>
    </location>
</feature>
<comment type="caution">
    <text evidence="2">The sequence shown here is derived from an EMBL/GenBank/DDBJ whole genome shotgun (WGS) entry which is preliminary data.</text>
</comment>
<feature type="compositionally biased region" description="Acidic residues" evidence="1">
    <location>
        <begin position="255"/>
        <end position="271"/>
    </location>
</feature>
<dbReference type="AlphaFoldDB" id="A0AAN6P664"/>
<feature type="compositionally biased region" description="Acidic residues" evidence="1">
    <location>
        <begin position="230"/>
        <end position="241"/>
    </location>
</feature>
<sequence length="768" mass="80269">MAGPRAPIGTLSQHAAAAAGLVRGMVPAMFTRTDPKRARKAEVPESESESDSDSSNSDTEETNESTGQNWADKLKASKVASTPTTAVKPIKAESGSGASLKAKVDSSAAKADIKKRPASESSASESESSSDDDDEADKMAVDPKSDSETESKNTKSGSAKVKQDAKEEPDSDSESESSDEEMADAKPSKNSPSTSASEASASEAESSDEDSAPAAKRKVKADPPAKADEESASESESEDEQAPAANAKTAAQSESESESESDSESESEEDPEPPKKSKPAKETANAKKTAPAKASKAPAAVNGDASEAESDSEGEDAAESVAVEKRGGKTGIQAPREIVSQGFHLRKAEEDVDAAAVARAFKKAKAEGKQIWYFTTPKSVPIEVIQKHAIPLDKVHTGKSIFAHEGADYTGHFEETVNHAIKVLIPGKTGSNYETLKQPVDRVLHITRVTRFGDDTETELAAAAVTPTVVAKAPRPQPKGLKARYQAFGVPNGASSVGIDASDNDEDVEMAQAPPLDAKSDTKAAKKRKHGDVEKTSNQDEAASTPIKKAKKARVDSSSTKAVEPSPAKAAKQTPIAPPPIPPATKAVVPSEPAQSAPKKTKGKGKSKKDAASAEKASDSKKPTKVTPGAIQQAIRATSVPPDYQSMSKARKRREAAQTSTPGTPGTPTKQRIASLTPVPIPGIYTPRKVIPSEPWTLKDPVNPARPNGTPTTASSQPLKSILKTPEKYSGGKGAHSGGKHKSSKKKKKQGTPSVSWTGDTKRGHGSS</sequence>